<dbReference type="GO" id="GO:0016485">
    <property type="term" value="P:protein processing"/>
    <property type="evidence" value="ECO:0007669"/>
    <property type="project" value="TreeGrafter"/>
</dbReference>
<dbReference type="GO" id="GO:0016020">
    <property type="term" value="C:membrane"/>
    <property type="evidence" value="ECO:0007669"/>
    <property type="project" value="TreeGrafter"/>
</dbReference>
<dbReference type="InterPro" id="IPR036852">
    <property type="entry name" value="Peptidase_S8/S53_dom_sf"/>
</dbReference>
<sequence>MKVTSPQLPTIRDQLPGRRSLSFYYYCSLFLFLSIASAPKTIVVVDASPIVKHQERNSNNNQSPYRFEPSYGDQSWIFETINLPGAWKLGYTGRGVKIRINDEDWESGHKEWKPKRLIKDNKNALDDYSCGATNNTLAEGKFRDSDNKNKFLNHGAAVTSILAADGSNDFCGVGIAPETELSFCYFRKDTDASVLKYDAVDNMNFFYISVNAFAQEGCKPRTSMFGEAVNEQTIATGNGDRNRQRRRTKNRHGRQHRQQQDQSDRILNEQEIGGCPFVNFYYDEYNPGDDPCKVCTTSDFKSVRDSNNENARNNFGSLQDQSVNLEESRSGSFTGAGVSNVCAESVRTYCLRNFRKDESLCTDWIDVLNGNKPCDFQTSVGHSVAKALEKGVKDGRFGRGIIYIFAAGNSYGYGDNSNFQSYAKSRYAMTVGAVKVTEVQGDSTDGETNTILKPSHASYSTGGSSIFVVAPGGDYDTPKYQHIGAGGTEGNGDSCVTIGTGTSFAAPVVGGVVALMLEANPGLTWRDVRYIIAKTSNPIDNDDSNDYTFGLNSAGVGYSDLYGFGLIDAAEAVAMAEDWKIKDVHVPPELGVTASSGPVNLQIVDDPTATATSTIMVNPNLNSQTEDDALESVSVYLKLHYPNIGQLRITLTSPLGTTSLLSPGGRSHHNQLEDDEWLEFLTLRSWGEVPYGEWKLSITDTKPGNGGVTCFNRPINVAPEFANLDLPLTCMEFKSSGFCSNGSMNDDLVNEQQELYQKLLDEGSGDGVVSAKESCCECGGGIKFGDDEFFTGQLKEWKLILGDGTPITGTNRIANYDPFLPEVTSFEFMRCRGETVYGHKLDCCNGLEDICDLRN</sequence>
<evidence type="ECO:0000313" key="10">
    <source>
        <dbReference type="EMBL" id="VEU36253.1"/>
    </source>
</evidence>
<keyword evidence="1 6" id="KW-0645">Protease</keyword>
<evidence type="ECO:0000259" key="9">
    <source>
        <dbReference type="PROSITE" id="PS51829"/>
    </source>
</evidence>
<dbReference type="PROSITE" id="PS51892">
    <property type="entry name" value="SUBTILASE"/>
    <property type="match status" value="1"/>
</dbReference>
<dbReference type="InterPro" id="IPR015500">
    <property type="entry name" value="Peptidase_S8_subtilisin-rel"/>
</dbReference>
<proteinExistence type="inferred from homology"/>
<feature type="domain" description="P/Homo B" evidence="9">
    <location>
        <begin position="586"/>
        <end position="808"/>
    </location>
</feature>
<name>A0A448Z2G4_9STRA</name>
<feature type="active site" description="Charge relay system" evidence="6">
    <location>
        <position position="503"/>
    </location>
</feature>
<dbReference type="SUPFAM" id="SSF49785">
    <property type="entry name" value="Galactose-binding domain-like"/>
    <property type="match status" value="1"/>
</dbReference>
<evidence type="ECO:0000256" key="4">
    <source>
        <dbReference type="ARBA" id="ARBA00023529"/>
    </source>
</evidence>
<dbReference type="AlphaFoldDB" id="A0A448Z2G4"/>
<feature type="transmembrane region" description="Helical" evidence="8">
    <location>
        <begin position="21"/>
        <end position="39"/>
    </location>
</feature>
<feature type="active site" description="Charge relay system" evidence="6">
    <location>
        <position position="102"/>
    </location>
</feature>
<accession>A0A448Z2G4</accession>
<dbReference type="EMBL" id="CAACVS010000082">
    <property type="protein sequence ID" value="VEU36253.1"/>
    <property type="molecule type" value="Genomic_DNA"/>
</dbReference>
<dbReference type="PROSITE" id="PS51829">
    <property type="entry name" value="P_HOMO_B"/>
    <property type="match status" value="1"/>
</dbReference>
<dbReference type="InterPro" id="IPR008979">
    <property type="entry name" value="Galactose-bd-like_sf"/>
</dbReference>
<dbReference type="Gene3D" id="2.60.120.260">
    <property type="entry name" value="Galactose-binding domain-like"/>
    <property type="match status" value="1"/>
</dbReference>
<dbReference type="InterPro" id="IPR002884">
    <property type="entry name" value="P_dom"/>
</dbReference>
<dbReference type="Pfam" id="PF00082">
    <property type="entry name" value="Peptidase_S8"/>
    <property type="match status" value="1"/>
</dbReference>
<evidence type="ECO:0000313" key="11">
    <source>
        <dbReference type="Proteomes" id="UP000291116"/>
    </source>
</evidence>
<dbReference type="SUPFAM" id="SSF52743">
    <property type="entry name" value="Subtilisin-like"/>
    <property type="match status" value="2"/>
</dbReference>
<keyword evidence="2 6" id="KW-0378">Hydrolase</keyword>
<evidence type="ECO:0000256" key="7">
    <source>
        <dbReference type="SAM" id="MobiDB-lite"/>
    </source>
</evidence>
<dbReference type="Pfam" id="PF01483">
    <property type="entry name" value="P_proprotein"/>
    <property type="match status" value="1"/>
</dbReference>
<comment type="similarity">
    <text evidence="6">Belongs to the peptidase S8 family.</text>
</comment>
<keyword evidence="8" id="KW-0472">Membrane</keyword>
<dbReference type="PANTHER" id="PTHR42884:SF14">
    <property type="entry name" value="NEUROENDOCRINE CONVERTASE 1"/>
    <property type="match status" value="1"/>
</dbReference>
<evidence type="ECO:0000256" key="1">
    <source>
        <dbReference type="ARBA" id="ARBA00022670"/>
    </source>
</evidence>
<dbReference type="OrthoDB" id="300641at2759"/>
<dbReference type="GO" id="GO:0012505">
    <property type="term" value="C:endomembrane system"/>
    <property type="evidence" value="ECO:0007669"/>
    <property type="project" value="UniProtKB-ARBA"/>
</dbReference>
<dbReference type="EC" id="3.4.21.62" evidence="5"/>
<feature type="region of interest" description="Disordered" evidence="7">
    <location>
        <begin position="231"/>
        <end position="265"/>
    </location>
</feature>
<keyword evidence="8" id="KW-0812">Transmembrane</keyword>
<evidence type="ECO:0000256" key="5">
    <source>
        <dbReference type="ARBA" id="ARBA00023619"/>
    </source>
</evidence>
<dbReference type="PANTHER" id="PTHR42884">
    <property type="entry name" value="PROPROTEIN CONVERTASE SUBTILISIN/KEXIN-RELATED"/>
    <property type="match status" value="1"/>
</dbReference>
<gene>
    <name evidence="10" type="ORF">PSNMU_V1.4_AUG-EV-PASAV3_0029290</name>
</gene>
<feature type="compositionally biased region" description="Basic residues" evidence="7">
    <location>
        <begin position="243"/>
        <end position="257"/>
    </location>
</feature>
<keyword evidence="8" id="KW-1133">Transmembrane helix</keyword>
<dbReference type="GO" id="GO:0005737">
    <property type="term" value="C:cytoplasm"/>
    <property type="evidence" value="ECO:0007669"/>
    <property type="project" value="UniProtKB-ARBA"/>
</dbReference>
<keyword evidence="3 6" id="KW-0720">Serine protease</keyword>
<dbReference type="Proteomes" id="UP000291116">
    <property type="component" value="Unassembled WGS sequence"/>
</dbReference>
<protein>
    <recommendedName>
        <fullName evidence="5">subtilisin</fullName>
        <ecNumber evidence="5">3.4.21.62</ecNumber>
    </recommendedName>
</protein>
<keyword evidence="11" id="KW-1185">Reference proteome</keyword>
<dbReference type="InterPro" id="IPR000209">
    <property type="entry name" value="Peptidase_S8/S53_dom"/>
</dbReference>
<reference evidence="10 11" key="1">
    <citation type="submission" date="2019-01" db="EMBL/GenBank/DDBJ databases">
        <authorList>
            <person name="Ferrante I. M."/>
        </authorList>
    </citation>
    <scope>NUCLEOTIDE SEQUENCE [LARGE SCALE GENOMIC DNA]</scope>
    <source>
        <strain evidence="10 11">B856</strain>
    </source>
</reference>
<evidence type="ECO:0000256" key="3">
    <source>
        <dbReference type="ARBA" id="ARBA00022825"/>
    </source>
</evidence>
<feature type="active site" description="Charge relay system" evidence="6">
    <location>
        <position position="154"/>
    </location>
</feature>
<evidence type="ECO:0000256" key="6">
    <source>
        <dbReference type="PROSITE-ProRule" id="PRU01240"/>
    </source>
</evidence>
<evidence type="ECO:0000256" key="2">
    <source>
        <dbReference type="ARBA" id="ARBA00022801"/>
    </source>
</evidence>
<comment type="catalytic activity">
    <reaction evidence="4">
        <text>Hydrolysis of proteins with broad specificity for peptide bonds, and a preference for a large uncharged residue in P1. Hydrolyzes peptide amides.</text>
        <dbReference type="EC" id="3.4.21.62"/>
    </reaction>
</comment>
<dbReference type="PRINTS" id="PR00723">
    <property type="entry name" value="SUBTILISIN"/>
</dbReference>
<dbReference type="Gene3D" id="3.40.50.200">
    <property type="entry name" value="Peptidase S8/S53 domain"/>
    <property type="match status" value="2"/>
</dbReference>
<dbReference type="GO" id="GO:0004252">
    <property type="term" value="F:serine-type endopeptidase activity"/>
    <property type="evidence" value="ECO:0007669"/>
    <property type="project" value="UniProtKB-UniRule"/>
</dbReference>
<organism evidence="10 11">
    <name type="scientific">Pseudo-nitzschia multistriata</name>
    <dbReference type="NCBI Taxonomy" id="183589"/>
    <lineage>
        <taxon>Eukaryota</taxon>
        <taxon>Sar</taxon>
        <taxon>Stramenopiles</taxon>
        <taxon>Ochrophyta</taxon>
        <taxon>Bacillariophyta</taxon>
        <taxon>Bacillariophyceae</taxon>
        <taxon>Bacillariophycidae</taxon>
        <taxon>Bacillariales</taxon>
        <taxon>Bacillariaceae</taxon>
        <taxon>Pseudo-nitzschia</taxon>
    </lineage>
</organism>
<evidence type="ECO:0000256" key="8">
    <source>
        <dbReference type="SAM" id="Phobius"/>
    </source>
</evidence>